<evidence type="ECO:0000313" key="4">
    <source>
        <dbReference type="Proteomes" id="UP001212823"/>
    </source>
</evidence>
<dbReference type="EMBL" id="JAQLYE010000041">
    <property type="protein sequence ID" value="MDB8019248.1"/>
    <property type="molecule type" value="Genomic_DNA"/>
</dbReference>
<evidence type="ECO:0000313" key="2">
    <source>
        <dbReference type="EMBL" id="MCB6939728.1"/>
    </source>
</evidence>
<evidence type="ECO:0000313" key="3">
    <source>
        <dbReference type="EMBL" id="MDB8019248.1"/>
    </source>
</evidence>
<protein>
    <recommendedName>
        <fullName evidence="5">Secreted protein</fullName>
    </recommendedName>
</protein>
<sequence length="178" mass="19337">MLKKIKKVIAFALALTMLMGMGTMVSAAEKESSIPEYSETNDGGMTVNIAGDQEGTIVEGSGNEEGINPLWWPGDGPAPQVTSISLYKYGWLTNGNFGVTIKVYGYGSDTTTFDGRSISWIHQEPFIISGTGADGFYYTYDCGPITQAGSYRFNTTFRSTNFPNTTRSFSTVFTFSAN</sequence>
<feature type="chain" id="PRO_5042796723" description="Secreted protein" evidence="1">
    <location>
        <begin position="28"/>
        <end position="178"/>
    </location>
</feature>
<dbReference type="GeneID" id="98917441"/>
<dbReference type="AlphaFoldDB" id="A0AAP2QN84"/>
<evidence type="ECO:0000256" key="1">
    <source>
        <dbReference type="SAM" id="SignalP"/>
    </source>
</evidence>
<name>A0AAP2QN84_9FIRM</name>
<dbReference type="Proteomes" id="UP001197684">
    <property type="component" value="Unassembled WGS sequence"/>
</dbReference>
<dbReference type="Proteomes" id="UP001212823">
    <property type="component" value="Unassembled WGS sequence"/>
</dbReference>
<proteinExistence type="predicted"/>
<dbReference type="RefSeq" id="WP_005602840.1">
    <property type="nucleotide sequence ID" value="NZ_JADPAO010000027.1"/>
</dbReference>
<accession>A0AAP2QN84</accession>
<organism evidence="3 4">
    <name type="scientific">Agathobacter rectalis</name>
    <dbReference type="NCBI Taxonomy" id="39491"/>
    <lineage>
        <taxon>Bacteria</taxon>
        <taxon>Bacillati</taxon>
        <taxon>Bacillota</taxon>
        <taxon>Clostridia</taxon>
        <taxon>Lachnospirales</taxon>
        <taxon>Lachnospiraceae</taxon>
        <taxon>Agathobacter</taxon>
    </lineage>
</organism>
<reference evidence="3" key="2">
    <citation type="submission" date="2023-01" db="EMBL/GenBank/DDBJ databases">
        <title>Human gut microbiome strain richness.</title>
        <authorList>
            <person name="Chen-Liaw A."/>
        </authorList>
    </citation>
    <scope>NUCLEOTIDE SEQUENCE</scope>
    <source>
        <strain evidence="3">1001283st1_D2_1001283B150209_150212</strain>
    </source>
</reference>
<keyword evidence="1" id="KW-0732">Signal</keyword>
<dbReference type="EMBL" id="JAJCJK010000043">
    <property type="protein sequence ID" value="MCB6939728.1"/>
    <property type="molecule type" value="Genomic_DNA"/>
</dbReference>
<feature type="signal peptide" evidence="1">
    <location>
        <begin position="1"/>
        <end position="27"/>
    </location>
</feature>
<gene>
    <name evidence="2" type="ORF">LIZ56_15185</name>
    <name evidence="3" type="ORF">PNE45_14650</name>
</gene>
<evidence type="ECO:0008006" key="5">
    <source>
        <dbReference type="Google" id="ProtNLM"/>
    </source>
</evidence>
<reference evidence="2" key="1">
    <citation type="submission" date="2021-10" db="EMBL/GenBank/DDBJ databases">
        <title>Collection of gut derived symbiotic bacterial strains cultured from healthy donors.</title>
        <authorList>
            <person name="Lin H."/>
            <person name="Littmann E."/>
            <person name="Kohout C."/>
            <person name="Pamer E.G."/>
        </authorList>
    </citation>
    <scope>NUCLEOTIDE SEQUENCE</scope>
    <source>
        <strain evidence="2">DFI.9.42</strain>
    </source>
</reference>
<comment type="caution">
    <text evidence="3">The sequence shown here is derived from an EMBL/GenBank/DDBJ whole genome shotgun (WGS) entry which is preliminary data.</text>
</comment>